<dbReference type="AlphaFoldDB" id="A0A0D1ZKH4"/>
<evidence type="ECO:0000259" key="9">
    <source>
        <dbReference type="Pfam" id="PF00089"/>
    </source>
</evidence>
<dbReference type="InterPro" id="IPR008256">
    <property type="entry name" value="Peptidase_S1B"/>
</dbReference>
<dbReference type="EMBL" id="KN847497">
    <property type="protein sequence ID" value="KIW13332.1"/>
    <property type="molecule type" value="Genomic_DNA"/>
</dbReference>
<proteinExistence type="inferred from homology"/>
<dbReference type="PANTHER" id="PTHR15462:SF8">
    <property type="entry name" value="SERINE PROTEASE"/>
    <property type="match status" value="1"/>
</dbReference>
<dbReference type="InterPro" id="IPR043504">
    <property type="entry name" value="Peptidase_S1_PA_chymotrypsin"/>
</dbReference>
<dbReference type="RefSeq" id="XP_016233548.1">
    <property type="nucleotide sequence ID" value="XM_016382845.1"/>
</dbReference>
<keyword evidence="4" id="KW-0732">Signal</keyword>
<dbReference type="GeneID" id="27335603"/>
<dbReference type="OrthoDB" id="10037376at2759"/>
<dbReference type="InterPro" id="IPR009003">
    <property type="entry name" value="Peptidase_S1_PA"/>
</dbReference>
<evidence type="ECO:0000256" key="4">
    <source>
        <dbReference type="ARBA" id="ARBA00022729"/>
    </source>
</evidence>
<dbReference type="GO" id="GO:0006508">
    <property type="term" value="P:proteolysis"/>
    <property type="evidence" value="ECO:0007669"/>
    <property type="project" value="UniProtKB-KW"/>
</dbReference>
<dbReference type="VEuPathDB" id="FungiDB:PV08_08520"/>
<evidence type="ECO:0000256" key="2">
    <source>
        <dbReference type="ARBA" id="ARBA00008764"/>
    </source>
</evidence>
<dbReference type="Pfam" id="PF00089">
    <property type="entry name" value="Trypsin"/>
    <property type="match status" value="1"/>
</dbReference>
<feature type="region of interest" description="Disordered" evidence="8">
    <location>
        <begin position="1"/>
        <end position="24"/>
    </location>
</feature>
<name>A0A0D1ZKH4_9EURO</name>
<dbReference type="InterPro" id="IPR001254">
    <property type="entry name" value="Trypsin_dom"/>
</dbReference>
<feature type="domain" description="Peptidase S1" evidence="9">
    <location>
        <begin position="107"/>
        <end position="293"/>
    </location>
</feature>
<evidence type="ECO:0000256" key="8">
    <source>
        <dbReference type="SAM" id="MobiDB-lite"/>
    </source>
</evidence>
<evidence type="ECO:0000256" key="6">
    <source>
        <dbReference type="ARBA" id="ARBA00022825"/>
    </source>
</evidence>
<dbReference type="PROSITE" id="PS00134">
    <property type="entry name" value="TRYPSIN_HIS"/>
    <property type="match status" value="1"/>
</dbReference>
<keyword evidence="6 7" id="KW-0720">Serine protease</keyword>
<dbReference type="PANTHER" id="PTHR15462">
    <property type="entry name" value="SERINE PROTEASE"/>
    <property type="match status" value="1"/>
</dbReference>
<accession>A0A0D1ZKH4</accession>
<gene>
    <name evidence="10" type="ORF">PV08_08520</name>
</gene>
<protein>
    <recommendedName>
        <fullName evidence="7">Serine protease</fullName>
        <ecNumber evidence="7">3.4.21.-</ecNumber>
    </recommendedName>
</protein>
<evidence type="ECO:0000256" key="1">
    <source>
        <dbReference type="ARBA" id="ARBA00007664"/>
    </source>
</evidence>
<keyword evidence="3 7" id="KW-0645">Protease</keyword>
<dbReference type="PRINTS" id="PR00839">
    <property type="entry name" value="V8PROTEASE"/>
</dbReference>
<dbReference type="HOGENOM" id="CLU_064979_0_0_1"/>
<evidence type="ECO:0000256" key="7">
    <source>
        <dbReference type="RuleBase" id="RU004296"/>
    </source>
</evidence>
<comment type="similarity">
    <text evidence="2 7">Belongs to the peptidase S1B family.</text>
</comment>
<keyword evidence="5 7" id="KW-0378">Hydrolase</keyword>
<comment type="similarity">
    <text evidence="1">Belongs to the peptidase S1 family.</text>
</comment>
<organism evidence="10 11">
    <name type="scientific">Exophiala spinifera</name>
    <dbReference type="NCBI Taxonomy" id="91928"/>
    <lineage>
        <taxon>Eukaryota</taxon>
        <taxon>Fungi</taxon>
        <taxon>Dikarya</taxon>
        <taxon>Ascomycota</taxon>
        <taxon>Pezizomycotina</taxon>
        <taxon>Eurotiomycetes</taxon>
        <taxon>Chaetothyriomycetidae</taxon>
        <taxon>Chaetothyriales</taxon>
        <taxon>Herpotrichiellaceae</taxon>
        <taxon>Exophiala</taxon>
    </lineage>
</organism>
<evidence type="ECO:0000313" key="11">
    <source>
        <dbReference type="Proteomes" id="UP000053328"/>
    </source>
</evidence>
<evidence type="ECO:0000313" key="10">
    <source>
        <dbReference type="EMBL" id="KIW13332.1"/>
    </source>
</evidence>
<dbReference type="InterPro" id="IPR050966">
    <property type="entry name" value="Glutamyl_endopeptidase"/>
</dbReference>
<dbReference type="Gene3D" id="2.40.10.10">
    <property type="entry name" value="Trypsin-like serine proteases"/>
    <property type="match status" value="2"/>
</dbReference>
<sequence>MANPPQTAIQDIPAENNGPIPKQGIDVLHPFPPVKAVIINAAQPSADAVTPAERLPNFPFKSTPARIPASSIEQTDDEHPNDVAGVVFPPDERHIYHDTNYPFSCIGKVRTAVSTSSGTLVGPRHVLTASHCVNWTRDANGNIGWMSFTPSYYDGRGPWGEFYVTHTLAYKENGRRMTDEQSAWDYAVCVLSEPINTKVGGTIGTKEYSASWNGKPYWISFGYPADLFNAERPEYQNGCVISTTETFGNAQLLGHFNDTFNGQSGGPVWAKWDDQPGPQIVGVVSTSPDVPQTGSTAGDNQYAGGRAMVDLVKQALRDYP</sequence>
<dbReference type="Proteomes" id="UP000053328">
    <property type="component" value="Unassembled WGS sequence"/>
</dbReference>
<dbReference type="InterPro" id="IPR018114">
    <property type="entry name" value="TRYPSIN_HIS"/>
</dbReference>
<evidence type="ECO:0000256" key="3">
    <source>
        <dbReference type="ARBA" id="ARBA00022670"/>
    </source>
</evidence>
<dbReference type="SUPFAM" id="SSF50494">
    <property type="entry name" value="Trypsin-like serine proteases"/>
    <property type="match status" value="1"/>
</dbReference>
<reference evidence="10 11" key="1">
    <citation type="submission" date="2015-01" db="EMBL/GenBank/DDBJ databases">
        <title>The Genome Sequence of Exophiala spinifera CBS89968.</title>
        <authorList>
            <consortium name="The Broad Institute Genomics Platform"/>
            <person name="Cuomo C."/>
            <person name="de Hoog S."/>
            <person name="Gorbushina A."/>
            <person name="Stielow B."/>
            <person name="Teixiera M."/>
            <person name="Abouelleil A."/>
            <person name="Chapman S.B."/>
            <person name="Priest M."/>
            <person name="Young S.K."/>
            <person name="Wortman J."/>
            <person name="Nusbaum C."/>
            <person name="Birren B."/>
        </authorList>
    </citation>
    <scope>NUCLEOTIDE SEQUENCE [LARGE SCALE GENOMIC DNA]</scope>
    <source>
        <strain evidence="10 11">CBS 89968</strain>
    </source>
</reference>
<evidence type="ECO:0000256" key="5">
    <source>
        <dbReference type="ARBA" id="ARBA00022801"/>
    </source>
</evidence>
<keyword evidence="11" id="KW-1185">Reference proteome</keyword>
<dbReference type="GO" id="GO:0004252">
    <property type="term" value="F:serine-type endopeptidase activity"/>
    <property type="evidence" value="ECO:0007669"/>
    <property type="project" value="InterPro"/>
</dbReference>
<dbReference type="EC" id="3.4.21.-" evidence="7"/>